<dbReference type="InterPro" id="IPR011022">
    <property type="entry name" value="Arrestin_C-like"/>
</dbReference>
<comment type="caution">
    <text evidence="2">The sequence shown here is derived from an EMBL/GenBank/DDBJ whole genome shotgun (WGS) entry which is preliminary data.</text>
</comment>
<dbReference type="SMART" id="SM01017">
    <property type="entry name" value="Arrestin_C"/>
    <property type="match status" value="1"/>
</dbReference>
<evidence type="ECO:0000313" key="2">
    <source>
        <dbReference type="EMBL" id="KAH7137075.1"/>
    </source>
</evidence>
<proteinExistence type="predicted"/>
<sequence length="369" mass="41839">MRSFLKRLTGAPKIRVTIRPACDYVFLSGSGEEARGQYLWGKVILFVPNGKSALRVQLKMTGRILLGDHRDHQARADVSNKWISKETFFHQWEPFLTEGETSEESTDGRTYEWPFQLLIDGNQEESFRGCSRCHLNYRLEASAAFAPIRIIRCPALSSYDLMDPITAHGNWAGGIKYNLSMGHQAIALGGLIPVEVQLFNLEPGVEVTRARFYLREVHTFHDEAAPGLMAYEAQRTVMEWPLTINNKRDQMRSWQQCLDLPKVVRKCSPNLSTCMISISHTLHLAVTLRQSDGTVSEHETWVPVIMFVSPQLPIDGWGIFVQENQCLANKALHILAEGLHVPPKYCALENKTRCYESTPEGDPPPYCEH</sequence>
<name>A0A9P9IZX0_9HYPO</name>
<organism evidence="2 3">
    <name type="scientific">Dactylonectria estremocensis</name>
    <dbReference type="NCBI Taxonomy" id="1079267"/>
    <lineage>
        <taxon>Eukaryota</taxon>
        <taxon>Fungi</taxon>
        <taxon>Dikarya</taxon>
        <taxon>Ascomycota</taxon>
        <taxon>Pezizomycotina</taxon>
        <taxon>Sordariomycetes</taxon>
        <taxon>Hypocreomycetidae</taxon>
        <taxon>Hypocreales</taxon>
        <taxon>Nectriaceae</taxon>
        <taxon>Dactylonectria</taxon>
    </lineage>
</organism>
<dbReference type="Proteomes" id="UP000717696">
    <property type="component" value="Unassembled WGS sequence"/>
</dbReference>
<reference evidence="2" key="1">
    <citation type="journal article" date="2021" name="Nat. Commun.">
        <title>Genetic determinants of endophytism in the Arabidopsis root mycobiome.</title>
        <authorList>
            <person name="Mesny F."/>
            <person name="Miyauchi S."/>
            <person name="Thiergart T."/>
            <person name="Pickel B."/>
            <person name="Atanasova L."/>
            <person name="Karlsson M."/>
            <person name="Huettel B."/>
            <person name="Barry K.W."/>
            <person name="Haridas S."/>
            <person name="Chen C."/>
            <person name="Bauer D."/>
            <person name="Andreopoulos W."/>
            <person name="Pangilinan J."/>
            <person name="LaButti K."/>
            <person name="Riley R."/>
            <person name="Lipzen A."/>
            <person name="Clum A."/>
            <person name="Drula E."/>
            <person name="Henrissat B."/>
            <person name="Kohler A."/>
            <person name="Grigoriev I.V."/>
            <person name="Martin F.M."/>
            <person name="Hacquard S."/>
        </authorList>
    </citation>
    <scope>NUCLEOTIDE SEQUENCE</scope>
    <source>
        <strain evidence="2">MPI-CAGE-AT-0021</strain>
    </source>
</reference>
<keyword evidence="3" id="KW-1185">Reference proteome</keyword>
<dbReference type="AlphaFoldDB" id="A0A9P9IZX0"/>
<feature type="domain" description="Arrestin C-terminal-like" evidence="1">
    <location>
        <begin position="171"/>
        <end position="311"/>
    </location>
</feature>
<dbReference type="Pfam" id="PF02752">
    <property type="entry name" value="Arrestin_C"/>
    <property type="match status" value="1"/>
</dbReference>
<gene>
    <name evidence="2" type="ORF">B0J13DRAFT_640817</name>
</gene>
<evidence type="ECO:0000259" key="1">
    <source>
        <dbReference type="SMART" id="SM01017"/>
    </source>
</evidence>
<accession>A0A9P9IZX0</accession>
<dbReference type="Gene3D" id="2.60.40.640">
    <property type="match status" value="1"/>
</dbReference>
<dbReference type="InterPro" id="IPR014752">
    <property type="entry name" value="Arrestin-like_C"/>
</dbReference>
<dbReference type="EMBL" id="JAGMUU010000016">
    <property type="protein sequence ID" value="KAH7137075.1"/>
    <property type="molecule type" value="Genomic_DNA"/>
</dbReference>
<dbReference type="OrthoDB" id="2333384at2759"/>
<protein>
    <recommendedName>
        <fullName evidence="1">Arrestin C-terminal-like domain-containing protein</fullName>
    </recommendedName>
</protein>
<evidence type="ECO:0000313" key="3">
    <source>
        <dbReference type="Proteomes" id="UP000717696"/>
    </source>
</evidence>